<dbReference type="SUPFAM" id="SSF56219">
    <property type="entry name" value="DNase I-like"/>
    <property type="match status" value="1"/>
</dbReference>
<proteinExistence type="predicted"/>
<evidence type="ECO:0008006" key="3">
    <source>
        <dbReference type="Google" id="ProtNLM"/>
    </source>
</evidence>
<sequence>MQEVKEFEVRQIWSPASIEYVVSPAVGSADGLLTMWDASAFQVTGKYIHSRFIAISGKLIQSDFCCEFINVYGPSLDGEKEAFLKELLDYLSCSQLPCCLGGDFNLFLTPEEKMGLSLNLGLMSAFQIFVSMANLIDLPLCGGRYTWYNNRDPPTFIRLDRFLIMAEFCLQFPGIKQVLANRSISDHNGISLKEERCNWGPKPFRAFNSWLKDDSFLDLMSKTVEKAKGSRANIRIGGLLRVMKGAAKDWDVVARSKSANNSMAIEEEISYLETRIQGGMATADSMELLKTLRQSLWVAIRKEEGDWWQKSRLRWFAEGDRNTKFFHLVASGRKRVNHIDYLKEGEDIIQDPARIKDNVREHFQKLYNNCSALGVEDIKLDFKRISSSQAIHLQRRFCEQEIWDALQSSDGNRAPGSDGFNLGFFKKFWNLLKPYIMSFFEDFYLGKSWEGGYQSLLHNLNSKIEES</sequence>
<comment type="caution">
    <text evidence="1">The sequence shown here is derived from an EMBL/GenBank/DDBJ whole genome shotgun (WGS) entry which is preliminary data.</text>
</comment>
<reference evidence="1" key="1">
    <citation type="submission" date="2023-05" db="EMBL/GenBank/DDBJ databases">
        <title>Genome and transcriptome analyses reveal genes involved in the formation of fine ridges on petal epidermal cells in Hibiscus trionum.</title>
        <authorList>
            <person name="Koshimizu S."/>
            <person name="Masuda S."/>
            <person name="Ishii T."/>
            <person name="Shirasu K."/>
            <person name="Hoshino A."/>
            <person name="Arita M."/>
        </authorList>
    </citation>
    <scope>NUCLEOTIDE SEQUENCE</scope>
    <source>
        <strain evidence="1">Hamamatsu line</strain>
    </source>
</reference>
<evidence type="ECO:0000313" key="1">
    <source>
        <dbReference type="EMBL" id="GMI68854.1"/>
    </source>
</evidence>
<organism evidence="1 2">
    <name type="scientific">Hibiscus trionum</name>
    <name type="common">Flower of an hour</name>
    <dbReference type="NCBI Taxonomy" id="183268"/>
    <lineage>
        <taxon>Eukaryota</taxon>
        <taxon>Viridiplantae</taxon>
        <taxon>Streptophyta</taxon>
        <taxon>Embryophyta</taxon>
        <taxon>Tracheophyta</taxon>
        <taxon>Spermatophyta</taxon>
        <taxon>Magnoliopsida</taxon>
        <taxon>eudicotyledons</taxon>
        <taxon>Gunneridae</taxon>
        <taxon>Pentapetalae</taxon>
        <taxon>rosids</taxon>
        <taxon>malvids</taxon>
        <taxon>Malvales</taxon>
        <taxon>Malvaceae</taxon>
        <taxon>Malvoideae</taxon>
        <taxon>Hibiscus</taxon>
    </lineage>
</organism>
<dbReference type="Proteomes" id="UP001165190">
    <property type="component" value="Unassembled WGS sequence"/>
</dbReference>
<dbReference type="InterPro" id="IPR036691">
    <property type="entry name" value="Endo/exonu/phosph_ase_sf"/>
</dbReference>
<dbReference type="PANTHER" id="PTHR33710:SF64">
    <property type="entry name" value="ENDONUCLEASE_EXONUCLEASE_PHOSPHATASE DOMAIN-CONTAINING PROTEIN"/>
    <property type="match status" value="1"/>
</dbReference>
<protein>
    <recommendedName>
        <fullName evidence="3">Reverse transcriptase</fullName>
    </recommendedName>
</protein>
<gene>
    <name evidence="1" type="ORF">HRI_000554700</name>
</gene>
<name>A0A9W7LLK9_HIBTR</name>
<dbReference type="OrthoDB" id="1938374at2759"/>
<evidence type="ECO:0000313" key="2">
    <source>
        <dbReference type="Proteomes" id="UP001165190"/>
    </source>
</evidence>
<dbReference type="AlphaFoldDB" id="A0A9W7LLK9"/>
<keyword evidence="2" id="KW-1185">Reference proteome</keyword>
<dbReference type="EMBL" id="BSYR01000006">
    <property type="protein sequence ID" value="GMI68854.1"/>
    <property type="molecule type" value="Genomic_DNA"/>
</dbReference>
<accession>A0A9W7LLK9</accession>
<dbReference type="PANTHER" id="PTHR33710">
    <property type="entry name" value="BNAC02G09200D PROTEIN"/>
    <property type="match status" value="1"/>
</dbReference>
<dbReference type="Gene3D" id="3.60.10.10">
    <property type="entry name" value="Endonuclease/exonuclease/phosphatase"/>
    <property type="match status" value="1"/>
</dbReference>